<organism evidence="8 9">
    <name type="scientific">Pichia membranifaciens NRRL Y-2026</name>
    <dbReference type="NCBI Taxonomy" id="763406"/>
    <lineage>
        <taxon>Eukaryota</taxon>
        <taxon>Fungi</taxon>
        <taxon>Dikarya</taxon>
        <taxon>Ascomycota</taxon>
        <taxon>Saccharomycotina</taxon>
        <taxon>Pichiomycetes</taxon>
        <taxon>Pichiales</taxon>
        <taxon>Pichiaceae</taxon>
        <taxon>Pichia</taxon>
    </lineage>
</organism>
<dbReference type="InterPro" id="IPR051615">
    <property type="entry name" value="Transcr_Regulatory_Elem"/>
</dbReference>
<dbReference type="GO" id="GO:0006351">
    <property type="term" value="P:DNA-templated transcription"/>
    <property type="evidence" value="ECO:0007669"/>
    <property type="project" value="InterPro"/>
</dbReference>
<dbReference type="Proteomes" id="UP000094455">
    <property type="component" value="Unassembled WGS sequence"/>
</dbReference>
<reference evidence="8 9" key="1">
    <citation type="journal article" date="2016" name="Proc. Natl. Acad. Sci. U.S.A.">
        <title>Comparative genomics of biotechnologically important yeasts.</title>
        <authorList>
            <person name="Riley R."/>
            <person name="Haridas S."/>
            <person name="Wolfe K.H."/>
            <person name="Lopes M.R."/>
            <person name="Hittinger C.T."/>
            <person name="Goeker M."/>
            <person name="Salamov A.A."/>
            <person name="Wisecaver J.H."/>
            <person name="Long T.M."/>
            <person name="Calvey C.H."/>
            <person name="Aerts A.L."/>
            <person name="Barry K.W."/>
            <person name="Choi C."/>
            <person name="Clum A."/>
            <person name="Coughlan A.Y."/>
            <person name="Deshpande S."/>
            <person name="Douglass A.P."/>
            <person name="Hanson S.J."/>
            <person name="Klenk H.-P."/>
            <person name="LaButti K.M."/>
            <person name="Lapidus A."/>
            <person name="Lindquist E.A."/>
            <person name="Lipzen A.M."/>
            <person name="Meier-Kolthoff J.P."/>
            <person name="Ohm R.A."/>
            <person name="Otillar R.P."/>
            <person name="Pangilinan J.L."/>
            <person name="Peng Y."/>
            <person name="Rokas A."/>
            <person name="Rosa C.A."/>
            <person name="Scheuner C."/>
            <person name="Sibirny A.A."/>
            <person name="Slot J.C."/>
            <person name="Stielow J.B."/>
            <person name="Sun H."/>
            <person name="Kurtzman C.P."/>
            <person name="Blackwell M."/>
            <person name="Grigoriev I.V."/>
            <person name="Jeffries T.W."/>
        </authorList>
    </citation>
    <scope>NUCLEOTIDE SEQUENCE [LARGE SCALE GENOMIC DNA]</scope>
    <source>
        <strain evidence="8 9">NRRL Y-2026</strain>
    </source>
</reference>
<dbReference type="InterPro" id="IPR007219">
    <property type="entry name" value="XnlR_reg_dom"/>
</dbReference>
<keyword evidence="4" id="KW-0238">DNA-binding</keyword>
<dbReference type="CDD" id="cd12148">
    <property type="entry name" value="fungal_TF_MHR"/>
    <property type="match status" value="1"/>
</dbReference>
<sequence>AQAVSERFYAQARELLWAKLEAPSVTSLQAFLLLGLYDMYRGRNSSCWLLSGVGLRLGFDVGFHLSPNLASSKRSINRLSLLFKSRIYWGCFIVDHFIGMILGRPSVLHIDDSTL</sequence>
<feature type="non-terminal residue" evidence="8">
    <location>
        <position position="1"/>
    </location>
</feature>
<keyword evidence="6" id="KW-0539">Nucleus</keyword>
<evidence type="ECO:0000313" key="8">
    <source>
        <dbReference type="EMBL" id="ODQ48866.1"/>
    </source>
</evidence>
<proteinExistence type="predicted"/>
<evidence type="ECO:0000256" key="1">
    <source>
        <dbReference type="ARBA" id="ARBA00022723"/>
    </source>
</evidence>
<dbReference type="Pfam" id="PF04082">
    <property type="entry name" value="Fungal_trans"/>
    <property type="match status" value="1"/>
</dbReference>
<dbReference type="AlphaFoldDB" id="A0A1E3NS39"/>
<dbReference type="PANTHER" id="PTHR31313">
    <property type="entry name" value="TY1 ENHANCER ACTIVATOR"/>
    <property type="match status" value="1"/>
</dbReference>
<evidence type="ECO:0000256" key="6">
    <source>
        <dbReference type="ARBA" id="ARBA00023242"/>
    </source>
</evidence>
<evidence type="ECO:0000256" key="5">
    <source>
        <dbReference type="ARBA" id="ARBA00023163"/>
    </source>
</evidence>
<evidence type="ECO:0000256" key="2">
    <source>
        <dbReference type="ARBA" id="ARBA00022833"/>
    </source>
</evidence>
<keyword evidence="5" id="KW-0804">Transcription</keyword>
<keyword evidence="9" id="KW-1185">Reference proteome</keyword>
<accession>A0A1E3NS39</accession>
<dbReference type="STRING" id="763406.A0A1E3NS39"/>
<evidence type="ECO:0000256" key="4">
    <source>
        <dbReference type="ARBA" id="ARBA00023125"/>
    </source>
</evidence>
<feature type="domain" description="Xylanolytic transcriptional activator regulatory" evidence="7">
    <location>
        <begin position="7"/>
        <end position="113"/>
    </location>
</feature>
<dbReference type="EMBL" id="KV454001">
    <property type="protein sequence ID" value="ODQ48866.1"/>
    <property type="molecule type" value="Genomic_DNA"/>
</dbReference>
<dbReference type="RefSeq" id="XP_019019979.1">
    <property type="nucleotide sequence ID" value="XM_019162539.1"/>
</dbReference>
<evidence type="ECO:0000313" key="9">
    <source>
        <dbReference type="Proteomes" id="UP000094455"/>
    </source>
</evidence>
<name>A0A1E3NS39_9ASCO</name>
<keyword evidence="3" id="KW-0805">Transcription regulation</keyword>
<keyword evidence="2" id="KW-0862">Zinc</keyword>
<dbReference type="OrthoDB" id="2428527at2759"/>
<protein>
    <recommendedName>
        <fullName evidence="7">Xylanolytic transcriptional activator regulatory domain-containing protein</fullName>
    </recommendedName>
</protein>
<evidence type="ECO:0000256" key="3">
    <source>
        <dbReference type="ARBA" id="ARBA00023015"/>
    </source>
</evidence>
<dbReference type="GO" id="GO:0003677">
    <property type="term" value="F:DNA binding"/>
    <property type="evidence" value="ECO:0007669"/>
    <property type="project" value="UniProtKB-KW"/>
</dbReference>
<feature type="non-terminal residue" evidence="8">
    <location>
        <position position="115"/>
    </location>
</feature>
<gene>
    <name evidence="8" type="ORF">PICMEDRAFT_28363</name>
</gene>
<keyword evidence="1" id="KW-0479">Metal-binding</keyword>
<dbReference type="GeneID" id="30179226"/>
<evidence type="ECO:0000259" key="7">
    <source>
        <dbReference type="Pfam" id="PF04082"/>
    </source>
</evidence>
<dbReference type="PANTHER" id="PTHR31313:SF81">
    <property type="entry name" value="TY1 ENHANCER ACTIVATOR"/>
    <property type="match status" value="1"/>
</dbReference>
<dbReference type="GO" id="GO:0008270">
    <property type="term" value="F:zinc ion binding"/>
    <property type="evidence" value="ECO:0007669"/>
    <property type="project" value="InterPro"/>
</dbReference>